<protein>
    <submittedName>
        <fullName evidence="1">Uncharacterized protein</fullName>
    </submittedName>
</protein>
<name>A0A1E3QZ75_9ASCO</name>
<dbReference type="EMBL" id="KV454426">
    <property type="protein sequence ID" value="ODQ82970.1"/>
    <property type="molecule type" value="Genomic_DNA"/>
</dbReference>
<dbReference type="RefSeq" id="XP_018988298.1">
    <property type="nucleotide sequence ID" value="XM_019132698.1"/>
</dbReference>
<sequence length="64" mass="7348">MKLVLREQPLSGHSVCPVVSFYPNFRNRAAMPEKRPRVSRTYSVLLTAPPTISVPFNWVVHLQK</sequence>
<evidence type="ECO:0000313" key="2">
    <source>
        <dbReference type="Proteomes" id="UP000094336"/>
    </source>
</evidence>
<keyword evidence="2" id="KW-1185">Reference proteome</keyword>
<evidence type="ECO:0000313" key="1">
    <source>
        <dbReference type="EMBL" id="ODQ82970.1"/>
    </source>
</evidence>
<dbReference type="AlphaFoldDB" id="A0A1E3QZ75"/>
<organism evidence="1 2">
    <name type="scientific">Babjeviella inositovora NRRL Y-12698</name>
    <dbReference type="NCBI Taxonomy" id="984486"/>
    <lineage>
        <taxon>Eukaryota</taxon>
        <taxon>Fungi</taxon>
        <taxon>Dikarya</taxon>
        <taxon>Ascomycota</taxon>
        <taxon>Saccharomycotina</taxon>
        <taxon>Pichiomycetes</taxon>
        <taxon>Serinales incertae sedis</taxon>
        <taxon>Babjeviella</taxon>
    </lineage>
</organism>
<accession>A0A1E3QZ75</accession>
<proteinExistence type="predicted"/>
<dbReference type="Proteomes" id="UP000094336">
    <property type="component" value="Unassembled WGS sequence"/>
</dbReference>
<reference evidence="2" key="1">
    <citation type="submission" date="2016-05" db="EMBL/GenBank/DDBJ databases">
        <title>Comparative genomics of biotechnologically important yeasts.</title>
        <authorList>
            <consortium name="DOE Joint Genome Institute"/>
            <person name="Riley R."/>
            <person name="Haridas S."/>
            <person name="Wolfe K.H."/>
            <person name="Lopes M.R."/>
            <person name="Hittinger C.T."/>
            <person name="Goker M."/>
            <person name="Salamov A."/>
            <person name="Wisecaver J."/>
            <person name="Long T.M."/>
            <person name="Aerts A.L."/>
            <person name="Barry K."/>
            <person name="Choi C."/>
            <person name="Clum A."/>
            <person name="Coughlan A.Y."/>
            <person name="Deshpande S."/>
            <person name="Douglass A.P."/>
            <person name="Hanson S.J."/>
            <person name="Klenk H.-P."/>
            <person name="Labutti K."/>
            <person name="Lapidus A."/>
            <person name="Lindquist E."/>
            <person name="Lipzen A."/>
            <person name="Meier-Kolthoff J.P."/>
            <person name="Ohm R.A."/>
            <person name="Otillar R.P."/>
            <person name="Pangilinan J."/>
            <person name="Peng Y."/>
            <person name="Rokas A."/>
            <person name="Rosa C.A."/>
            <person name="Scheuner C."/>
            <person name="Sibirny A.A."/>
            <person name="Slot J.C."/>
            <person name="Stielow J.B."/>
            <person name="Sun H."/>
            <person name="Kurtzman C.P."/>
            <person name="Blackwell M."/>
            <person name="Grigoriev I.V."/>
            <person name="Jeffries T.W."/>
        </authorList>
    </citation>
    <scope>NUCLEOTIDE SEQUENCE [LARGE SCALE GENOMIC DNA]</scope>
    <source>
        <strain evidence="2">NRRL Y-12698</strain>
    </source>
</reference>
<gene>
    <name evidence="1" type="ORF">BABINDRAFT_79020</name>
</gene>
<dbReference type="GeneID" id="30150551"/>